<evidence type="ECO:0000313" key="3">
    <source>
        <dbReference type="Proteomes" id="UP000198724"/>
    </source>
</evidence>
<accession>A0A1I2QUN4</accession>
<evidence type="ECO:0000256" key="1">
    <source>
        <dbReference type="SAM" id="MobiDB-lite"/>
    </source>
</evidence>
<dbReference type="Proteomes" id="UP000198724">
    <property type="component" value="Unassembled WGS sequence"/>
</dbReference>
<sequence>MFENNKESMQMKRTKANPWGSEPENGTPKQMDQKFNHEKNEIILDIEFMKQEVETLQDPQQIRQMLKQLSY</sequence>
<keyword evidence="3" id="KW-1185">Reference proteome</keyword>
<feature type="compositionally biased region" description="Basic and acidic residues" evidence="1">
    <location>
        <begin position="1"/>
        <end position="10"/>
    </location>
</feature>
<name>A0A1I2QUN4_9BACT</name>
<proteinExistence type="predicted"/>
<protein>
    <submittedName>
        <fullName evidence="2">Uncharacterized protein</fullName>
    </submittedName>
</protein>
<dbReference type="AlphaFoldDB" id="A0A1I2QUN4"/>
<dbReference type="EMBL" id="FOOT01000002">
    <property type="protein sequence ID" value="SFG32315.1"/>
    <property type="molecule type" value="Genomic_DNA"/>
</dbReference>
<evidence type="ECO:0000313" key="2">
    <source>
        <dbReference type="EMBL" id="SFG32315.1"/>
    </source>
</evidence>
<feature type="region of interest" description="Disordered" evidence="1">
    <location>
        <begin position="1"/>
        <end position="34"/>
    </location>
</feature>
<gene>
    <name evidence="2" type="ORF">SAMN05421739_102159</name>
</gene>
<organism evidence="2 3">
    <name type="scientific">Pontibacter chinhatensis</name>
    <dbReference type="NCBI Taxonomy" id="1436961"/>
    <lineage>
        <taxon>Bacteria</taxon>
        <taxon>Pseudomonadati</taxon>
        <taxon>Bacteroidota</taxon>
        <taxon>Cytophagia</taxon>
        <taxon>Cytophagales</taxon>
        <taxon>Hymenobacteraceae</taxon>
        <taxon>Pontibacter</taxon>
    </lineage>
</organism>
<reference evidence="3" key="1">
    <citation type="submission" date="2016-10" db="EMBL/GenBank/DDBJ databases">
        <authorList>
            <person name="Varghese N."/>
            <person name="Submissions S."/>
        </authorList>
    </citation>
    <scope>NUCLEOTIDE SEQUENCE [LARGE SCALE GENOMIC DNA]</scope>
    <source>
        <strain evidence="3">LP51</strain>
    </source>
</reference>